<evidence type="ECO:0000313" key="2">
    <source>
        <dbReference type="Proteomes" id="UP000009138"/>
    </source>
</evidence>
<sequence length="305" mass="35665">MDSLYTNFLRFPSIIHANSKPSHYEKEMTWRFYNKGYADFRYGAFVPRWKVQTFLTQLGKSGLLKENMREAEHYFSIWMNQYPWLLSNPPHLANGYDAIRHLQRSLENDQSEAPQDYFDRQEEEPLLSHRDVRSSCANDKCLLFTNLESYVRPEDIHFDYRKTTSIEKLEGLYEQASSRTEWGQHSYHNAVDSDPSTCWDTLKAPRKGDYFGLMLVGSLNANTLSLYTANEFSKPEKQLLVSVLEESENGWIQCKATSTENNYSDRIQLAIDCPVRHYRLVKVTFKQDLPTPFKLCSLSLENFSV</sequence>
<dbReference type="InParanoid" id="I1BN35"/>
<accession>I1BN35</accession>
<dbReference type="OMA" id="CLFTTNM"/>
<dbReference type="VEuPathDB" id="FungiDB:RO3G_02319"/>
<dbReference type="Gene3D" id="2.60.120.260">
    <property type="entry name" value="Galactose-binding domain-like"/>
    <property type="match status" value="1"/>
</dbReference>
<name>I1BN35_RHIO9</name>
<proteinExistence type="predicted"/>
<protein>
    <submittedName>
        <fullName evidence="1">Uncharacterized protein</fullName>
    </submittedName>
</protein>
<dbReference type="GeneID" id="93609291"/>
<dbReference type="RefSeq" id="XP_067513011.1">
    <property type="nucleotide sequence ID" value="XM_067656910.1"/>
</dbReference>
<reference evidence="1 2" key="1">
    <citation type="journal article" date="2009" name="PLoS Genet.">
        <title>Genomic analysis of the basal lineage fungus Rhizopus oryzae reveals a whole-genome duplication.</title>
        <authorList>
            <person name="Ma L.-J."/>
            <person name="Ibrahim A.S."/>
            <person name="Skory C."/>
            <person name="Grabherr M.G."/>
            <person name="Burger G."/>
            <person name="Butler M."/>
            <person name="Elias M."/>
            <person name="Idnurm A."/>
            <person name="Lang B.F."/>
            <person name="Sone T."/>
            <person name="Abe A."/>
            <person name="Calvo S.E."/>
            <person name="Corrochano L.M."/>
            <person name="Engels R."/>
            <person name="Fu J."/>
            <person name="Hansberg W."/>
            <person name="Kim J.-M."/>
            <person name="Kodira C.D."/>
            <person name="Koehrsen M.J."/>
            <person name="Liu B."/>
            <person name="Miranda-Saavedra D."/>
            <person name="O'Leary S."/>
            <person name="Ortiz-Castellanos L."/>
            <person name="Poulter R."/>
            <person name="Rodriguez-Romero J."/>
            <person name="Ruiz-Herrera J."/>
            <person name="Shen Y.-Q."/>
            <person name="Zeng Q."/>
            <person name="Galagan J."/>
            <person name="Birren B.W."/>
            <person name="Cuomo C.A."/>
            <person name="Wickes B.L."/>
        </authorList>
    </citation>
    <scope>NUCLEOTIDE SEQUENCE [LARGE SCALE GENOMIC DNA]</scope>
    <source>
        <strain evidence="2">RA 99-880 / ATCC MYA-4621 / FGSC 9543 / NRRL 43880</strain>
    </source>
</reference>
<dbReference type="OrthoDB" id="1684102at2759"/>
<dbReference type="AlphaFoldDB" id="I1BN35"/>
<organism evidence="1 2">
    <name type="scientific">Rhizopus delemar (strain RA 99-880 / ATCC MYA-4621 / FGSC 9543 / NRRL 43880)</name>
    <name type="common">Mucormycosis agent</name>
    <name type="synonym">Rhizopus arrhizus var. delemar</name>
    <dbReference type="NCBI Taxonomy" id="246409"/>
    <lineage>
        <taxon>Eukaryota</taxon>
        <taxon>Fungi</taxon>
        <taxon>Fungi incertae sedis</taxon>
        <taxon>Mucoromycota</taxon>
        <taxon>Mucoromycotina</taxon>
        <taxon>Mucoromycetes</taxon>
        <taxon>Mucorales</taxon>
        <taxon>Mucorineae</taxon>
        <taxon>Rhizopodaceae</taxon>
        <taxon>Rhizopus</taxon>
    </lineage>
</organism>
<gene>
    <name evidence="1" type="ORF">RO3G_02319</name>
</gene>
<keyword evidence="2" id="KW-1185">Reference proteome</keyword>
<evidence type="ECO:0000313" key="1">
    <source>
        <dbReference type="EMBL" id="EIE77615.1"/>
    </source>
</evidence>
<dbReference type="eggNOG" id="ENOG502RSCY">
    <property type="taxonomic scope" value="Eukaryota"/>
</dbReference>
<dbReference type="EMBL" id="CH476733">
    <property type="protein sequence ID" value="EIE77615.1"/>
    <property type="molecule type" value="Genomic_DNA"/>
</dbReference>
<dbReference type="Proteomes" id="UP000009138">
    <property type="component" value="Unassembled WGS sequence"/>
</dbReference>